<dbReference type="OrthoDB" id="1699974at2759"/>
<protein>
    <submittedName>
        <fullName evidence="2">Uncharacterized protein</fullName>
    </submittedName>
</protein>
<organism evidence="2 3">
    <name type="scientific">Oryza meyeriana var. granulata</name>
    <dbReference type="NCBI Taxonomy" id="110450"/>
    <lineage>
        <taxon>Eukaryota</taxon>
        <taxon>Viridiplantae</taxon>
        <taxon>Streptophyta</taxon>
        <taxon>Embryophyta</taxon>
        <taxon>Tracheophyta</taxon>
        <taxon>Spermatophyta</taxon>
        <taxon>Magnoliopsida</taxon>
        <taxon>Liliopsida</taxon>
        <taxon>Poales</taxon>
        <taxon>Poaceae</taxon>
        <taxon>BOP clade</taxon>
        <taxon>Oryzoideae</taxon>
        <taxon>Oryzeae</taxon>
        <taxon>Oryzinae</taxon>
        <taxon>Oryza</taxon>
        <taxon>Oryza meyeriana</taxon>
    </lineage>
</organism>
<gene>
    <name evidence="2" type="ORF">E2562_029734</name>
</gene>
<dbReference type="Proteomes" id="UP000479710">
    <property type="component" value="Unassembled WGS sequence"/>
</dbReference>
<dbReference type="PANTHER" id="PTHR46250">
    <property type="entry name" value="MYB/SANT-LIKE DNA-BINDING DOMAIN PROTEIN-RELATED"/>
    <property type="match status" value="1"/>
</dbReference>
<sequence length="169" mass="19395">MVHPVLRLHQLLLKKPEPIPENNTDDRWKYFKLWSILEAQALCVEEAEQKDLDKNNETKSLYGVAFPHYDTLATIYGRDIATGEGVEGLGEVVTNMEKEIDIQDVEDKEDEEESVSRETHWRSVDSTASSSKKRKKDKCKLKDTLSNEAEKLMRHPSSALGCMLLYQLD</sequence>
<feature type="compositionally biased region" description="Basic and acidic residues" evidence="1">
    <location>
        <begin position="114"/>
        <end position="123"/>
    </location>
</feature>
<evidence type="ECO:0000256" key="1">
    <source>
        <dbReference type="SAM" id="MobiDB-lite"/>
    </source>
</evidence>
<dbReference type="EMBL" id="SPHZ02000003">
    <property type="protein sequence ID" value="KAF0927062.1"/>
    <property type="molecule type" value="Genomic_DNA"/>
</dbReference>
<comment type="caution">
    <text evidence="2">The sequence shown here is derived from an EMBL/GenBank/DDBJ whole genome shotgun (WGS) entry which is preliminary data.</text>
</comment>
<proteinExistence type="predicted"/>
<evidence type="ECO:0000313" key="3">
    <source>
        <dbReference type="Proteomes" id="UP000479710"/>
    </source>
</evidence>
<keyword evidence="3" id="KW-1185">Reference proteome</keyword>
<reference evidence="2 3" key="1">
    <citation type="submission" date="2019-11" db="EMBL/GenBank/DDBJ databases">
        <title>Whole genome sequence of Oryza granulata.</title>
        <authorList>
            <person name="Li W."/>
        </authorList>
    </citation>
    <scope>NUCLEOTIDE SEQUENCE [LARGE SCALE GENOMIC DNA]</scope>
    <source>
        <strain evidence="3">cv. Menghai</strain>
        <tissue evidence="2">Leaf</tissue>
    </source>
</reference>
<name>A0A6G1ER60_9ORYZ</name>
<dbReference type="AlphaFoldDB" id="A0A6G1ER60"/>
<feature type="compositionally biased region" description="Acidic residues" evidence="1">
    <location>
        <begin position="102"/>
        <end position="113"/>
    </location>
</feature>
<feature type="region of interest" description="Disordered" evidence="1">
    <location>
        <begin position="99"/>
        <end position="140"/>
    </location>
</feature>
<evidence type="ECO:0000313" key="2">
    <source>
        <dbReference type="EMBL" id="KAF0927062.1"/>
    </source>
</evidence>
<accession>A0A6G1ER60</accession>